<reference evidence="2 3" key="1">
    <citation type="journal article" date="2016" name="Nat. Commun.">
        <title>Ectomycorrhizal ecology is imprinted in the genome of the dominant symbiotic fungus Cenococcum geophilum.</title>
        <authorList>
            <consortium name="DOE Joint Genome Institute"/>
            <person name="Peter M."/>
            <person name="Kohler A."/>
            <person name="Ohm R.A."/>
            <person name="Kuo A."/>
            <person name="Krutzmann J."/>
            <person name="Morin E."/>
            <person name="Arend M."/>
            <person name="Barry K.W."/>
            <person name="Binder M."/>
            <person name="Choi C."/>
            <person name="Clum A."/>
            <person name="Copeland A."/>
            <person name="Grisel N."/>
            <person name="Haridas S."/>
            <person name="Kipfer T."/>
            <person name="LaButti K."/>
            <person name="Lindquist E."/>
            <person name="Lipzen A."/>
            <person name="Maire R."/>
            <person name="Meier B."/>
            <person name="Mihaltcheva S."/>
            <person name="Molinier V."/>
            <person name="Murat C."/>
            <person name="Poggeler S."/>
            <person name="Quandt C.A."/>
            <person name="Sperisen C."/>
            <person name="Tritt A."/>
            <person name="Tisserant E."/>
            <person name="Crous P.W."/>
            <person name="Henrissat B."/>
            <person name="Nehls U."/>
            <person name="Egli S."/>
            <person name="Spatafora J.W."/>
            <person name="Grigoriev I.V."/>
            <person name="Martin F.M."/>
        </authorList>
    </citation>
    <scope>NUCLEOTIDE SEQUENCE [LARGE SCALE GENOMIC DNA]</scope>
    <source>
        <strain evidence="2 3">CBS 459.81</strain>
    </source>
</reference>
<organism evidence="2 3">
    <name type="scientific">Lepidopterella palustris CBS 459.81</name>
    <dbReference type="NCBI Taxonomy" id="1314670"/>
    <lineage>
        <taxon>Eukaryota</taxon>
        <taxon>Fungi</taxon>
        <taxon>Dikarya</taxon>
        <taxon>Ascomycota</taxon>
        <taxon>Pezizomycotina</taxon>
        <taxon>Dothideomycetes</taxon>
        <taxon>Pleosporomycetidae</taxon>
        <taxon>Mytilinidiales</taxon>
        <taxon>Argynnaceae</taxon>
        <taxon>Lepidopterella</taxon>
    </lineage>
</organism>
<gene>
    <name evidence="2" type="ORF">K432DRAFT_317933</name>
</gene>
<keyword evidence="3" id="KW-1185">Reference proteome</keyword>
<name>A0A8E2JK71_9PEZI</name>
<dbReference type="AlphaFoldDB" id="A0A8E2JK71"/>
<dbReference type="PANTHER" id="PTHR24148:SF64">
    <property type="entry name" value="HETEROKARYON INCOMPATIBILITY DOMAIN-CONTAINING PROTEIN"/>
    <property type="match status" value="1"/>
</dbReference>
<feature type="domain" description="Heterokaryon incompatibility" evidence="1">
    <location>
        <begin position="47"/>
        <end position="247"/>
    </location>
</feature>
<dbReference type="InterPro" id="IPR052895">
    <property type="entry name" value="HetReg/Transcr_Mod"/>
</dbReference>
<protein>
    <recommendedName>
        <fullName evidence="1">Heterokaryon incompatibility domain-containing protein</fullName>
    </recommendedName>
</protein>
<dbReference type="Proteomes" id="UP000250266">
    <property type="component" value="Unassembled WGS sequence"/>
</dbReference>
<evidence type="ECO:0000259" key="1">
    <source>
        <dbReference type="Pfam" id="PF06985"/>
    </source>
</evidence>
<accession>A0A8E2JK71</accession>
<dbReference type="Pfam" id="PF06985">
    <property type="entry name" value="HET"/>
    <property type="match status" value="1"/>
</dbReference>
<dbReference type="OrthoDB" id="3678145at2759"/>
<dbReference type="Pfam" id="PF26639">
    <property type="entry name" value="Het-6_barrel"/>
    <property type="match status" value="1"/>
</dbReference>
<dbReference type="PANTHER" id="PTHR24148">
    <property type="entry name" value="ANKYRIN REPEAT DOMAIN-CONTAINING PROTEIN 39 HOMOLOG-RELATED"/>
    <property type="match status" value="1"/>
</dbReference>
<evidence type="ECO:0000313" key="2">
    <source>
        <dbReference type="EMBL" id="OCK85700.1"/>
    </source>
</evidence>
<evidence type="ECO:0000313" key="3">
    <source>
        <dbReference type="Proteomes" id="UP000250266"/>
    </source>
</evidence>
<dbReference type="EMBL" id="KV744815">
    <property type="protein sequence ID" value="OCK85700.1"/>
    <property type="molecule type" value="Genomic_DNA"/>
</dbReference>
<proteinExistence type="predicted"/>
<sequence>MTKDEAQTNQAILQGSAIRLLKVEYAGERTGIRCSLTGLKGLQSQDYHCLSYTWGDPFGPDIDYVIQPRSYLSIRLAPFLSVLFGYSRRIRRFFQPQHYVISIDDGFLSITPNLWSALIHLHKTRPEFQAIWIDAICINQKDEDEKSAQVPIMNLIYGHAKSVIVWLGPEDKRSENPKLVADVVEALHRQEEAREGFCEQMLGMTWNGSFEEFPAPKYIRDLSFEHWFAVRNFLRRSYFQRMWIFQELVVAEKIVVTCGRQVMDWNDVRYVSQALSAFGCDIMIRYSRAGLWAAEANGPHRVAFWRDQYHSRPIERLRRQFGPFVLALNRNDFQCSDGRDMLYAHMGVCNYTRIVPDYKKPLGQVYMDLWADILERVPTSVNFLTCVEDASCSVNRSTSVALFEASVPKKTEPWEIPLPIPLPSWVPDFQARLEPASLTQHYYTNCFSASRDLEEIPCSIDHLDNHLILHGFHFDTVARTSESGQELMQNNSIMRILLLMVEIYAHHGTLYPTNEHPFEAIWKTMAILTDIAGIEDIDYPPPLSTRQTFANWLLYILALPRALPGKRNENQAAQEHILNADLDTTGLIPSLEAVKLEAEALRLYLLAKVHRKEAGHTTGDDLPLTFQPTGEGHVGMAASSFGDCALRRMRLFRTKKGYFVGKGPQSMEVGDEICIIPGAQVPFILRTIPGTERRKFVGQAYVHGVMHGEVSNRWVGCKHQKFVIE</sequence>
<dbReference type="InterPro" id="IPR010730">
    <property type="entry name" value="HET"/>
</dbReference>